<gene>
    <name evidence="2" type="ORF">LOTGIDRAFT_169615</name>
</gene>
<feature type="compositionally biased region" description="Basic and acidic residues" evidence="1">
    <location>
        <begin position="531"/>
        <end position="543"/>
    </location>
</feature>
<dbReference type="RefSeq" id="XP_009066155.1">
    <property type="nucleotide sequence ID" value="XM_009067907.1"/>
</dbReference>
<feature type="compositionally biased region" description="Basic and acidic residues" evidence="1">
    <location>
        <begin position="113"/>
        <end position="125"/>
    </location>
</feature>
<feature type="compositionally biased region" description="Acidic residues" evidence="1">
    <location>
        <begin position="1"/>
        <end position="10"/>
    </location>
</feature>
<dbReference type="OMA" id="ESREFKW"/>
<feature type="compositionally biased region" description="Basic and acidic residues" evidence="1">
    <location>
        <begin position="456"/>
        <end position="515"/>
    </location>
</feature>
<feature type="region of interest" description="Disordered" evidence="1">
    <location>
        <begin position="1"/>
        <end position="86"/>
    </location>
</feature>
<feature type="compositionally biased region" description="Low complexity" evidence="1">
    <location>
        <begin position="212"/>
        <end position="226"/>
    </location>
</feature>
<feature type="compositionally biased region" description="Polar residues" evidence="1">
    <location>
        <begin position="686"/>
        <end position="702"/>
    </location>
</feature>
<feature type="compositionally biased region" description="Polar residues" evidence="1">
    <location>
        <begin position="518"/>
        <end position="530"/>
    </location>
</feature>
<name>V3ZQP4_LOTGI</name>
<feature type="non-terminal residue" evidence="2">
    <location>
        <position position="803"/>
    </location>
</feature>
<accession>V3ZQP4</accession>
<feature type="compositionally biased region" description="Basic and acidic residues" evidence="1">
    <location>
        <begin position="194"/>
        <end position="211"/>
    </location>
</feature>
<evidence type="ECO:0000256" key="1">
    <source>
        <dbReference type="SAM" id="MobiDB-lite"/>
    </source>
</evidence>
<dbReference type="AlphaFoldDB" id="V3ZQP4"/>
<feature type="region of interest" description="Disordered" evidence="1">
    <location>
        <begin position="98"/>
        <end position="295"/>
    </location>
</feature>
<feature type="compositionally biased region" description="Basic and acidic residues" evidence="1">
    <location>
        <begin position="257"/>
        <end position="267"/>
    </location>
</feature>
<organism evidence="2 3">
    <name type="scientific">Lottia gigantea</name>
    <name type="common">Giant owl limpet</name>
    <dbReference type="NCBI Taxonomy" id="225164"/>
    <lineage>
        <taxon>Eukaryota</taxon>
        <taxon>Metazoa</taxon>
        <taxon>Spiralia</taxon>
        <taxon>Lophotrochozoa</taxon>
        <taxon>Mollusca</taxon>
        <taxon>Gastropoda</taxon>
        <taxon>Patellogastropoda</taxon>
        <taxon>Lottioidea</taxon>
        <taxon>Lottiidae</taxon>
        <taxon>Lottia</taxon>
    </lineage>
</organism>
<feature type="compositionally biased region" description="Basic and acidic residues" evidence="1">
    <location>
        <begin position="145"/>
        <end position="155"/>
    </location>
</feature>
<reference evidence="2 3" key="1">
    <citation type="journal article" date="2013" name="Nature">
        <title>Insights into bilaterian evolution from three spiralian genomes.</title>
        <authorList>
            <person name="Simakov O."/>
            <person name="Marletaz F."/>
            <person name="Cho S.J."/>
            <person name="Edsinger-Gonzales E."/>
            <person name="Havlak P."/>
            <person name="Hellsten U."/>
            <person name="Kuo D.H."/>
            <person name="Larsson T."/>
            <person name="Lv J."/>
            <person name="Arendt D."/>
            <person name="Savage R."/>
            <person name="Osoegawa K."/>
            <person name="de Jong P."/>
            <person name="Grimwood J."/>
            <person name="Chapman J.A."/>
            <person name="Shapiro H."/>
            <person name="Aerts A."/>
            <person name="Otillar R.P."/>
            <person name="Terry A.Y."/>
            <person name="Boore J.L."/>
            <person name="Grigoriev I.V."/>
            <person name="Lindberg D.R."/>
            <person name="Seaver E.C."/>
            <person name="Weisblat D.A."/>
            <person name="Putnam N.H."/>
            <person name="Rokhsar D.S."/>
        </authorList>
    </citation>
    <scope>NUCLEOTIDE SEQUENCE [LARGE SCALE GENOMIC DNA]</scope>
</reference>
<feature type="compositionally biased region" description="Polar residues" evidence="1">
    <location>
        <begin position="411"/>
        <end position="421"/>
    </location>
</feature>
<keyword evidence="3" id="KW-1185">Reference proteome</keyword>
<feature type="compositionally biased region" description="Basic and acidic residues" evidence="1">
    <location>
        <begin position="703"/>
        <end position="720"/>
    </location>
</feature>
<protein>
    <submittedName>
        <fullName evidence="2">Uncharacterized protein</fullName>
    </submittedName>
</protein>
<feature type="compositionally biased region" description="Low complexity" evidence="1">
    <location>
        <begin position="578"/>
        <end position="630"/>
    </location>
</feature>
<dbReference type="HOGENOM" id="CLU_350789_0_0_1"/>
<feature type="compositionally biased region" description="Basic and acidic residues" evidence="1">
    <location>
        <begin position="14"/>
        <end position="36"/>
    </location>
</feature>
<proteinExistence type="predicted"/>
<feature type="compositionally biased region" description="Polar residues" evidence="1">
    <location>
        <begin position="165"/>
        <end position="188"/>
    </location>
</feature>
<feature type="compositionally biased region" description="Low complexity" evidence="1">
    <location>
        <begin position="650"/>
        <end position="670"/>
    </location>
</feature>
<evidence type="ECO:0000313" key="2">
    <source>
        <dbReference type="EMBL" id="ESO83206.1"/>
    </source>
</evidence>
<dbReference type="STRING" id="225164.V3ZQP4"/>
<feature type="compositionally biased region" description="Basic and acidic residues" evidence="1">
    <location>
        <begin position="43"/>
        <end position="69"/>
    </location>
</feature>
<evidence type="ECO:0000313" key="3">
    <source>
        <dbReference type="Proteomes" id="UP000030746"/>
    </source>
</evidence>
<feature type="compositionally biased region" description="Basic and acidic residues" evidence="1">
    <location>
        <begin position="279"/>
        <end position="295"/>
    </location>
</feature>
<feature type="compositionally biased region" description="Basic and acidic residues" evidence="1">
    <location>
        <begin position="422"/>
        <end position="438"/>
    </location>
</feature>
<dbReference type="EMBL" id="KB203771">
    <property type="protein sequence ID" value="ESO83206.1"/>
    <property type="molecule type" value="Genomic_DNA"/>
</dbReference>
<dbReference type="Proteomes" id="UP000030746">
    <property type="component" value="Unassembled WGS sequence"/>
</dbReference>
<feature type="compositionally biased region" description="Acidic residues" evidence="1">
    <location>
        <begin position="631"/>
        <end position="649"/>
    </location>
</feature>
<feature type="compositionally biased region" description="Acidic residues" evidence="1">
    <location>
        <begin position="233"/>
        <end position="245"/>
    </location>
</feature>
<dbReference type="GeneID" id="20241182"/>
<dbReference type="OrthoDB" id="10681705at2759"/>
<feature type="compositionally biased region" description="Polar residues" evidence="1">
    <location>
        <begin position="128"/>
        <end position="138"/>
    </location>
</feature>
<dbReference type="KEGG" id="lgi:LOTGIDRAFT_169615"/>
<sequence>MPIYKEDEDQSQIKQEKEHDYQEKSVDDLDIEEARIRGMSLDSPRDSGNRTPDYDKIQEEEKVYGRKIDAYSSEEEDLNGPDSTIVEVENDEDLQKAAMTIKIKKGNSQSSGEKSRKDQIKDVKHSQMKTSKSAPSNTPGGGKKKTPETRKKTAESSDSEELTPRRQQVLTPLSTDQKSRTPSPQNKPGSPIHKHLEGQTKSKGSPKKESKPASPVKKPSPVTSPELLHTVWDEESEVVQSPDEDWNQKRQNFSEQIMKEFGKKAEDSTYMADDEDTERTEQSLDRGTSEARNERVAGAIIDTFGKDAEQNEEANSPSKLPLIAEAILKNFGNDPKVYDDDSQKRVASAIIDTYGKDSEAANAQSKDQRITGAIIDTFGQDKEGDAQEGNIADQILKQFGGNLESEHDSSQKINNEDSQQLDPEKHKRIADEMQKHFGQDPVKPNLEEDQPTSGRISEEILKQFGGKDKNERVAEEIVKLYGQDKDSSSDKPKKSISESREWRKETEVKQTKNEQRPLGSNDQNSESTTSTEKEILARKRESQEFFQPAIEKKYQQQEATKSKISISSKSEEEKTNLKSKSLTVESSELSTSTQSSAITPDTTTEPTTTQESSTATKTESSTTKPTTSVSDSEDTSSDSDSDTTSESDSESSLTSSSSSDNDTATNTNTSARTPRPPDNGVKTEQKQQNIEPGQTSDATVTNKESEANEDQNKEGSKETNVKPIKSVTFRNTPEPFTYHVSDTESENMQYGGNDPDQVGDGEPGQRPATSMNTSVKLHGGSIKHLLQDENDIHLDSISLDKHQ</sequence>
<dbReference type="CTD" id="20241182"/>
<feature type="region of interest" description="Disordered" evidence="1">
    <location>
        <begin position="402"/>
        <end position="774"/>
    </location>
</feature>